<dbReference type="Pfam" id="PF01640">
    <property type="entry name" value="Peptidase_C10"/>
    <property type="match status" value="1"/>
</dbReference>
<reference evidence="9 10" key="1">
    <citation type="submission" date="2020-03" db="EMBL/GenBank/DDBJ databases">
        <title>Genomic analysis of Bacteroides faecium CBA7301.</title>
        <authorList>
            <person name="Kim J."/>
            <person name="Roh S.W."/>
        </authorList>
    </citation>
    <scope>NUCLEOTIDE SEQUENCE [LARGE SCALE GENOMIC DNA]</scope>
    <source>
        <strain evidence="9 10">CBA7301</strain>
    </source>
</reference>
<keyword evidence="2" id="KW-0645">Protease</keyword>
<organism evidence="9 10">
    <name type="scientific">Bacteroides faecium</name>
    <dbReference type="NCBI Taxonomy" id="2715212"/>
    <lineage>
        <taxon>Bacteria</taxon>
        <taxon>Pseudomonadati</taxon>
        <taxon>Bacteroidota</taxon>
        <taxon>Bacteroidia</taxon>
        <taxon>Bacteroidales</taxon>
        <taxon>Bacteroidaceae</taxon>
        <taxon>Bacteroides</taxon>
    </lineage>
</organism>
<dbReference type="Gene3D" id="3.90.70.50">
    <property type="entry name" value="Peptidase C10, streptopain"/>
    <property type="match status" value="1"/>
</dbReference>
<evidence type="ECO:0000313" key="10">
    <source>
        <dbReference type="Proteomes" id="UP000501780"/>
    </source>
</evidence>
<evidence type="ECO:0000256" key="1">
    <source>
        <dbReference type="ARBA" id="ARBA00009693"/>
    </source>
</evidence>
<keyword evidence="3 7" id="KW-0732">Signal</keyword>
<dbReference type="EMBL" id="CP050831">
    <property type="protein sequence ID" value="QIU93818.1"/>
    <property type="molecule type" value="Genomic_DNA"/>
</dbReference>
<feature type="chain" id="PRO_5026359417" description="Spi protease inhibitor domain-containing protein" evidence="7">
    <location>
        <begin position="19"/>
        <end position="606"/>
    </location>
</feature>
<dbReference type="RefSeq" id="WP_167961321.1">
    <property type="nucleotide sequence ID" value="NZ_CP050831.1"/>
</dbReference>
<evidence type="ECO:0000256" key="4">
    <source>
        <dbReference type="ARBA" id="ARBA00022801"/>
    </source>
</evidence>
<dbReference type="InterPro" id="IPR025896">
    <property type="entry name" value="Spi_Prtas-inh"/>
</dbReference>
<dbReference type="GO" id="GO:0008234">
    <property type="term" value="F:cysteine-type peptidase activity"/>
    <property type="evidence" value="ECO:0007669"/>
    <property type="project" value="UniProtKB-KW"/>
</dbReference>
<dbReference type="KEGG" id="bfc:BacF7301_06510"/>
<dbReference type="InterPro" id="IPR000200">
    <property type="entry name" value="Peptidase_C10"/>
</dbReference>
<dbReference type="InterPro" id="IPR038765">
    <property type="entry name" value="Papain-like_cys_pep_sf"/>
</dbReference>
<evidence type="ECO:0000313" key="9">
    <source>
        <dbReference type="EMBL" id="QIU93818.1"/>
    </source>
</evidence>
<dbReference type="GO" id="GO:0006508">
    <property type="term" value="P:proteolysis"/>
    <property type="evidence" value="ECO:0007669"/>
    <property type="project" value="UniProtKB-KW"/>
</dbReference>
<dbReference type="Pfam" id="PF13734">
    <property type="entry name" value="Inhibitor_I69"/>
    <property type="match status" value="1"/>
</dbReference>
<accession>A0A6H0KML8</accession>
<evidence type="ECO:0000256" key="2">
    <source>
        <dbReference type="ARBA" id="ARBA00022670"/>
    </source>
</evidence>
<proteinExistence type="inferred from homology"/>
<gene>
    <name evidence="9" type="ORF">BacF7301_06510</name>
</gene>
<dbReference type="SUPFAM" id="SSF54001">
    <property type="entry name" value="Cysteine proteinases"/>
    <property type="match status" value="1"/>
</dbReference>
<sequence length="606" mass="67741">MKRILFVLCSLLPGLLFADNVTVGQAQSLAVNFFKTSAQTRGASPRLQLVWNGEESGTRTSGEPAFYVFDRTDQEGFVIVSGEDVTLPVLAYSFENKFKAEDMPVNLKEWLAELRRQINDVRKKNVTTSAKTAQYWTNVSASIGTVEKKLATAKWDQVNPYNKYCPYINSQRAVTGCVATALAIVMRYHQWPDKGIGTLSDYSYEYRNVKRTQAGHSLGHTYNWNNMPLTSYKNNWTIQEQNDVAQLIFDCGVMSKAMYTAQETGAPTREAVLGLLTYMGYGKGAKLLRREWYSDTEWIRMLKQEITTNGPVFYAGYTSDNAGHQFVLDGYTSNEYFSVNWGWSGSCDGYYLISALNPTTPGTGGGYEFNYYQSAVFDLKKEDGNSRYENLLVLGAGTSSSSDGTQYNGLATTETNFQPGKNFTVSVCYCYNMGFNVFNGEGVLSLVDKNGVWKEDISSGTLPFENLDANYGRGWSRIPCRITQPLAAGDRIWLRYRSTDPDSPSDWQRMLAYERVVSEIIVKEPGIDEVTSLSYNKKDKIILLKTISEVAYKLTLGAAQKLSGKTTDAKPEIRIDTSALAAGTYKLTLEKGTDKKELNFVIGNQK</sequence>
<name>A0A6H0KML8_9BACE</name>
<evidence type="ECO:0000256" key="3">
    <source>
        <dbReference type="ARBA" id="ARBA00022729"/>
    </source>
</evidence>
<dbReference type="InterPro" id="IPR044934">
    <property type="entry name" value="Streptopain_sf"/>
</dbReference>
<feature type="active site" description="Nucleophile" evidence="6">
    <location>
        <position position="177"/>
    </location>
</feature>
<protein>
    <recommendedName>
        <fullName evidence="8">Spi protease inhibitor domain-containing protein</fullName>
    </recommendedName>
</protein>
<evidence type="ECO:0000259" key="8">
    <source>
        <dbReference type="Pfam" id="PF13734"/>
    </source>
</evidence>
<keyword evidence="4" id="KW-0378">Hydrolase</keyword>
<evidence type="ECO:0000256" key="6">
    <source>
        <dbReference type="PIRSR" id="PIRSR600200-1"/>
    </source>
</evidence>
<feature type="active site" description="Proton acceptor" evidence="6">
    <location>
        <position position="324"/>
    </location>
</feature>
<dbReference type="PRINTS" id="PR00797">
    <property type="entry name" value="STREPTOPAIN"/>
</dbReference>
<evidence type="ECO:0000256" key="7">
    <source>
        <dbReference type="SAM" id="SignalP"/>
    </source>
</evidence>
<evidence type="ECO:0000256" key="5">
    <source>
        <dbReference type="ARBA" id="ARBA00022807"/>
    </source>
</evidence>
<dbReference type="AlphaFoldDB" id="A0A6H0KML8"/>
<dbReference type="Proteomes" id="UP000501780">
    <property type="component" value="Chromosome"/>
</dbReference>
<keyword evidence="5" id="KW-0788">Thiol protease</keyword>
<comment type="similarity">
    <text evidence="1">Belongs to the peptidase C10 family.</text>
</comment>
<feature type="domain" description="Spi protease inhibitor" evidence="8">
    <location>
        <begin position="18"/>
        <end position="118"/>
    </location>
</feature>
<feature type="signal peptide" evidence="7">
    <location>
        <begin position="1"/>
        <end position="18"/>
    </location>
</feature>
<keyword evidence="10" id="KW-1185">Reference proteome</keyword>